<comment type="caution">
    <text evidence="2">The sequence shown here is derived from an EMBL/GenBank/DDBJ whole genome shotgun (WGS) entry which is preliminary data.</text>
</comment>
<gene>
    <name evidence="2" type="ORF">CKAN_02178800</name>
</gene>
<evidence type="ECO:0000313" key="2">
    <source>
        <dbReference type="EMBL" id="RWR92572.1"/>
    </source>
</evidence>
<dbReference type="SUPFAM" id="SSF53474">
    <property type="entry name" value="alpha/beta-Hydrolases"/>
    <property type="match status" value="1"/>
</dbReference>
<protein>
    <submittedName>
        <fullName evidence="2">Lipase class 3-like protein</fullName>
    </submittedName>
</protein>
<dbReference type="PANTHER" id="PTHR46086">
    <property type="entry name" value="ALPHA/BETA-HYDROLASES SUPERFAMILY PROTEIN"/>
    <property type="match status" value="1"/>
</dbReference>
<reference evidence="2 3" key="1">
    <citation type="journal article" date="2019" name="Nat. Plants">
        <title>Stout camphor tree genome fills gaps in understanding of flowering plant genome evolution.</title>
        <authorList>
            <person name="Chaw S.M."/>
            <person name="Liu Y.C."/>
            <person name="Wu Y.W."/>
            <person name="Wang H.Y."/>
            <person name="Lin C.I."/>
            <person name="Wu C.S."/>
            <person name="Ke H.M."/>
            <person name="Chang L.Y."/>
            <person name="Hsu C.Y."/>
            <person name="Yang H.T."/>
            <person name="Sudianto E."/>
            <person name="Hsu M.H."/>
            <person name="Wu K.P."/>
            <person name="Wang L.N."/>
            <person name="Leebens-Mack J.H."/>
            <person name="Tsai I.J."/>
        </authorList>
    </citation>
    <scope>NUCLEOTIDE SEQUENCE [LARGE SCALE GENOMIC DNA]</scope>
    <source>
        <strain evidence="3">cv. Chaw 1501</strain>
        <tissue evidence="2">Young leaves</tissue>
    </source>
</reference>
<dbReference type="InterPro" id="IPR002921">
    <property type="entry name" value="Fungal_lipase-type"/>
</dbReference>
<accession>A0A3S3P3N1</accession>
<sequence length="474" mass="54565">MAGEPNVFSDNYLVLKPEEGGMRDLFQLLYSRNICRNGHVDCPEGTTLEELNRRWLIFVSLLAQVVLLRLRNPMLWIGSVIEWWPNLLLENTNLQTLLLNLLKGQVVRPDPMSATYRSVVALLDVRLDLDKLIKHGDDRYLAALSMMASKLAYENQAFVRRTVKDHWNMEFVEFYQCWNDFQGTMTTQAFMFSDKPTDPDLIVVAFRGTEPFNMADWRTDVDFSWYEIRGVGRIHGGFMKSLGLQRTQGWPKEIEQGPNHHPYAYYAIREKLRHMLGQNDKARFIVTGHSLGGALAILFPAILAMHGDVGMLERMSGIYTFGQPRVGDETFGGYMKKVLNRHTISYYRFVYCNDVVPRLPYDDSTLLFKHFGTCLYYDSCYKGKIVADEPNKNYFSPWKVLPKYLNAAWELSRSLIIGCAKGSDYKEGWFLRFYRITGLIFPGLPAHGPQDYVNSTRIGTSLIHPNAIQNNKVD</sequence>
<dbReference type="PANTHER" id="PTHR46086:SF4">
    <property type="entry name" value="ALPHA_BETA-HYDROLASES SUPERFAMILY PROTEIN"/>
    <property type="match status" value="1"/>
</dbReference>
<name>A0A3S3P3N1_9MAGN</name>
<proteinExistence type="predicted"/>
<evidence type="ECO:0000313" key="3">
    <source>
        <dbReference type="Proteomes" id="UP000283530"/>
    </source>
</evidence>
<dbReference type="InterPro" id="IPR029058">
    <property type="entry name" value="AB_hydrolase_fold"/>
</dbReference>
<dbReference type="AlphaFoldDB" id="A0A3S3P3N1"/>
<organism evidence="2 3">
    <name type="scientific">Cinnamomum micranthum f. kanehirae</name>
    <dbReference type="NCBI Taxonomy" id="337451"/>
    <lineage>
        <taxon>Eukaryota</taxon>
        <taxon>Viridiplantae</taxon>
        <taxon>Streptophyta</taxon>
        <taxon>Embryophyta</taxon>
        <taxon>Tracheophyta</taxon>
        <taxon>Spermatophyta</taxon>
        <taxon>Magnoliopsida</taxon>
        <taxon>Magnoliidae</taxon>
        <taxon>Laurales</taxon>
        <taxon>Lauraceae</taxon>
        <taxon>Cinnamomum</taxon>
    </lineage>
</organism>
<dbReference type="Pfam" id="PF01764">
    <property type="entry name" value="Lipase_3"/>
    <property type="match status" value="1"/>
</dbReference>
<feature type="domain" description="Fungal lipase-type" evidence="1">
    <location>
        <begin position="203"/>
        <end position="362"/>
    </location>
</feature>
<evidence type="ECO:0000259" key="1">
    <source>
        <dbReference type="Pfam" id="PF01764"/>
    </source>
</evidence>
<dbReference type="InterPro" id="IPR044819">
    <property type="entry name" value="OBL-like"/>
</dbReference>
<dbReference type="GO" id="GO:0004806">
    <property type="term" value="F:triacylglycerol lipase activity"/>
    <property type="evidence" value="ECO:0007669"/>
    <property type="project" value="InterPro"/>
</dbReference>
<dbReference type="Gene3D" id="3.40.50.1820">
    <property type="entry name" value="alpha/beta hydrolase"/>
    <property type="match status" value="1"/>
</dbReference>
<dbReference type="OrthoDB" id="438440at2759"/>
<dbReference type="STRING" id="337451.A0A3S3P3N1"/>
<dbReference type="CDD" id="cd00519">
    <property type="entry name" value="Lipase_3"/>
    <property type="match status" value="1"/>
</dbReference>
<dbReference type="GO" id="GO:0006629">
    <property type="term" value="P:lipid metabolic process"/>
    <property type="evidence" value="ECO:0007669"/>
    <property type="project" value="InterPro"/>
</dbReference>
<dbReference type="Proteomes" id="UP000283530">
    <property type="component" value="Unassembled WGS sequence"/>
</dbReference>
<dbReference type="EMBL" id="QPKB01000009">
    <property type="protein sequence ID" value="RWR92572.1"/>
    <property type="molecule type" value="Genomic_DNA"/>
</dbReference>
<keyword evidence="3" id="KW-1185">Reference proteome</keyword>